<dbReference type="AlphaFoldDB" id="A0A556TNR3"/>
<dbReference type="GO" id="GO:0000781">
    <property type="term" value="C:chromosome, telomeric region"/>
    <property type="evidence" value="ECO:0007669"/>
    <property type="project" value="TreeGrafter"/>
</dbReference>
<dbReference type="GO" id="GO:0006289">
    <property type="term" value="P:nucleotide-excision repair"/>
    <property type="evidence" value="ECO:0007669"/>
    <property type="project" value="TreeGrafter"/>
</dbReference>
<proteinExistence type="inferred from homology"/>
<evidence type="ECO:0000313" key="7">
    <source>
        <dbReference type="Proteomes" id="UP000319801"/>
    </source>
</evidence>
<dbReference type="Gene3D" id="2.40.50.140">
    <property type="entry name" value="Nucleic acid-binding proteins"/>
    <property type="match status" value="2"/>
</dbReference>
<dbReference type="OrthoDB" id="25571at2759"/>
<gene>
    <name evidence="6" type="ORF">Baya_2365</name>
</gene>
<dbReference type="InterPro" id="IPR014892">
    <property type="entry name" value="RPA_C"/>
</dbReference>
<evidence type="ECO:0000256" key="2">
    <source>
        <dbReference type="ARBA" id="ARBA00007815"/>
    </source>
</evidence>
<dbReference type="FunFam" id="1.10.10.10:FF:000168">
    <property type="entry name" value="Replication protein A 32 kDa subunit"/>
    <property type="match status" value="1"/>
</dbReference>
<dbReference type="InterPro" id="IPR040260">
    <property type="entry name" value="RFA2-like"/>
</dbReference>
<dbReference type="GO" id="GO:0006260">
    <property type="term" value="P:DNA replication"/>
    <property type="evidence" value="ECO:0007669"/>
    <property type="project" value="TreeGrafter"/>
</dbReference>
<dbReference type="GO" id="GO:0035861">
    <property type="term" value="C:site of double-strand break"/>
    <property type="evidence" value="ECO:0007669"/>
    <property type="project" value="TreeGrafter"/>
</dbReference>
<protein>
    <submittedName>
        <fullName evidence="6">Replication protein A 32 kDa subunit</fullName>
    </submittedName>
</protein>
<organism evidence="6 7">
    <name type="scientific">Bagarius yarrelli</name>
    <name type="common">Goonch</name>
    <name type="synonym">Bagrus yarrelli</name>
    <dbReference type="NCBI Taxonomy" id="175774"/>
    <lineage>
        <taxon>Eukaryota</taxon>
        <taxon>Metazoa</taxon>
        <taxon>Chordata</taxon>
        <taxon>Craniata</taxon>
        <taxon>Vertebrata</taxon>
        <taxon>Euteleostomi</taxon>
        <taxon>Actinopterygii</taxon>
        <taxon>Neopterygii</taxon>
        <taxon>Teleostei</taxon>
        <taxon>Ostariophysi</taxon>
        <taxon>Siluriformes</taxon>
        <taxon>Sisoridae</taxon>
        <taxon>Sisorinae</taxon>
        <taxon>Bagarius</taxon>
    </lineage>
</organism>
<keyword evidence="3" id="KW-0238">DNA-binding</keyword>
<dbReference type="GO" id="GO:0000724">
    <property type="term" value="P:double-strand break repair via homologous recombination"/>
    <property type="evidence" value="ECO:0007669"/>
    <property type="project" value="TreeGrafter"/>
</dbReference>
<dbReference type="Pfam" id="PF08784">
    <property type="entry name" value="RPA_C"/>
    <property type="match status" value="1"/>
</dbReference>
<dbReference type="SUPFAM" id="SSF50249">
    <property type="entry name" value="Nucleic acid-binding proteins"/>
    <property type="match status" value="1"/>
</dbReference>
<keyword evidence="7" id="KW-1185">Reference proteome</keyword>
<dbReference type="Proteomes" id="UP000319801">
    <property type="component" value="Unassembled WGS sequence"/>
</dbReference>
<dbReference type="InterPro" id="IPR036388">
    <property type="entry name" value="WH-like_DNA-bd_sf"/>
</dbReference>
<dbReference type="PANTHER" id="PTHR13989:SF16">
    <property type="entry name" value="REPLICATION PROTEIN A2"/>
    <property type="match status" value="1"/>
</dbReference>
<dbReference type="EMBL" id="VCAZ01000008">
    <property type="protein sequence ID" value="TSK28178.1"/>
    <property type="molecule type" value="Genomic_DNA"/>
</dbReference>
<dbReference type="InterPro" id="IPR036390">
    <property type="entry name" value="WH_DNA-bd_sf"/>
</dbReference>
<evidence type="ECO:0000256" key="4">
    <source>
        <dbReference type="ARBA" id="ARBA00023242"/>
    </source>
</evidence>
<dbReference type="Gene3D" id="1.10.10.10">
    <property type="entry name" value="Winged helix-like DNA-binding domain superfamily/Winged helix DNA-binding domain"/>
    <property type="match status" value="1"/>
</dbReference>
<evidence type="ECO:0000256" key="1">
    <source>
        <dbReference type="ARBA" id="ARBA00004123"/>
    </source>
</evidence>
<comment type="caution">
    <text evidence="6">The sequence shown here is derived from an EMBL/GenBank/DDBJ whole genome shotgun (WGS) entry which is preliminary data.</text>
</comment>
<reference evidence="6 7" key="1">
    <citation type="journal article" date="2019" name="Genome Biol. Evol.">
        <title>Whole-Genome Sequencing of the Giant Devil Catfish, Bagarius yarrelli.</title>
        <authorList>
            <person name="Jiang W."/>
            <person name="Lv Y."/>
            <person name="Cheng L."/>
            <person name="Yang K."/>
            <person name="Chao B."/>
            <person name="Wang X."/>
            <person name="Li Y."/>
            <person name="Pan X."/>
            <person name="You X."/>
            <person name="Zhang Y."/>
            <person name="Yang J."/>
            <person name="Li J."/>
            <person name="Zhang X."/>
            <person name="Liu S."/>
            <person name="Sun C."/>
            <person name="Yang J."/>
            <person name="Shi Q."/>
        </authorList>
    </citation>
    <scope>NUCLEOTIDE SEQUENCE [LARGE SCALE GENOMIC DNA]</scope>
    <source>
        <strain evidence="6">JWS20170419001</strain>
        <tissue evidence="6">Muscle</tissue>
    </source>
</reference>
<comment type="similarity">
    <text evidence="2">Belongs to the replication factor A protein 2 family.</text>
</comment>
<feature type="domain" description="Replication protein A C-terminal" evidence="5">
    <location>
        <begin position="80"/>
        <end position="153"/>
    </location>
</feature>
<accession>A0A556TNR3</accession>
<name>A0A556TNR3_BAGYA</name>
<evidence type="ECO:0000259" key="5">
    <source>
        <dbReference type="Pfam" id="PF08784"/>
    </source>
</evidence>
<dbReference type="GO" id="GO:0003697">
    <property type="term" value="F:single-stranded DNA binding"/>
    <property type="evidence" value="ECO:0007669"/>
    <property type="project" value="TreeGrafter"/>
</dbReference>
<comment type="subcellular location">
    <subcellularLocation>
        <location evidence="1">Nucleus</location>
    </subcellularLocation>
</comment>
<dbReference type="SUPFAM" id="SSF46785">
    <property type="entry name" value="Winged helix' DNA-binding domain"/>
    <property type="match status" value="1"/>
</dbReference>
<dbReference type="InterPro" id="IPR012340">
    <property type="entry name" value="NA-bd_OB-fold"/>
</dbReference>
<keyword evidence="4" id="KW-0539">Nucleus</keyword>
<evidence type="ECO:0000256" key="3">
    <source>
        <dbReference type="ARBA" id="ARBA00023125"/>
    </source>
</evidence>
<dbReference type="PANTHER" id="PTHR13989">
    <property type="entry name" value="REPLICATION PROTEIN A-RELATED"/>
    <property type="match status" value="1"/>
</dbReference>
<dbReference type="GO" id="GO:0005662">
    <property type="term" value="C:DNA replication factor A complex"/>
    <property type="evidence" value="ECO:0007669"/>
    <property type="project" value="TreeGrafter"/>
</dbReference>
<sequence length="160" mass="18361">MELNQVTLVGLIREAKLTETHLIYSLDDMTGPPLDVKQWLNLEHHRSMVAFNIRRLTDFNEITSHMLEVVYAHPHSERSPYSMITSHASDPATIGFTDNQRQVYTCIKNCPLAEGISMQCLRNSLKSLSSYDIRNCLQFLINEGHIFSTIDDYHFKCTNG</sequence>
<evidence type="ECO:0000313" key="6">
    <source>
        <dbReference type="EMBL" id="TSK28178.1"/>
    </source>
</evidence>